<feature type="non-terminal residue" evidence="7">
    <location>
        <position position="1"/>
    </location>
</feature>
<feature type="non-terminal residue" evidence="7">
    <location>
        <position position="187"/>
    </location>
</feature>
<keyword evidence="2" id="KW-0964">Secreted</keyword>
<evidence type="ECO:0000259" key="6">
    <source>
        <dbReference type="PROSITE" id="PS50240"/>
    </source>
</evidence>
<protein>
    <submittedName>
        <fullName evidence="7">OVCH2 protein</fullName>
    </submittedName>
</protein>
<evidence type="ECO:0000256" key="1">
    <source>
        <dbReference type="ARBA" id="ARBA00004613"/>
    </source>
</evidence>
<dbReference type="PANTHER" id="PTHR24264:SF65">
    <property type="entry name" value="SRCR DOMAIN-CONTAINING PROTEIN"/>
    <property type="match status" value="1"/>
</dbReference>
<keyword evidence="8" id="KW-1185">Reference proteome</keyword>
<evidence type="ECO:0000313" key="8">
    <source>
        <dbReference type="Proteomes" id="UP000631391"/>
    </source>
</evidence>
<name>A0A851ASU5_PICGY</name>
<dbReference type="InterPro" id="IPR009003">
    <property type="entry name" value="Peptidase_S1_PA"/>
</dbReference>
<dbReference type="Gene3D" id="2.40.10.10">
    <property type="entry name" value="Trypsin-like serine proteases"/>
    <property type="match status" value="1"/>
</dbReference>
<dbReference type="PANTHER" id="PTHR24264">
    <property type="entry name" value="TRYPSIN-RELATED"/>
    <property type="match status" value="1"/>
</dbReference>
<dbReference type="SMART" id="SM00020">
    <property type="entry name" value="Tryp_SPc"/>
    <property type="match status" value="1"/>
</dbReference>
<keyword evidence="5" id="KW-0720">Serine protease</keyword>
<dbReference type="GO" id="GO:0006508">
    <property type="term" value="P:proteolysis"/>
    <property type="evidence" value="ECO:0007669"/>
    <property type="project" value="UniProtKB-KW"/>
</dbReference>
<dbReference type="PROSITE" id="PS50240">
    <property type="entry name" value="TRYPSIN_DOM"/>
    <property type="match status" value="1"/>
</dbReference>
<evidence type="ECO:0000256" key="4">
    <source>
        <dbReference type="ARBA" id="ARBA00022801"/>
    </source>
</evidence>
<dbReference type="Pfam" id="PF00089">
    <property type="entry name" value="Trypsin"/>
    <property type="match status" value="1"/>
</dbReference>
<keyword evidence="4" id="KW-0378">Hydrolase</keyword>
<dbReference type="AlphaFoldDB" id="A0A851ASU5"/>
<keyword evidence="3" id="KW-0645">Protease</keyword>
<dbReference type="GO" id="GO:0004252">
    <property type="term" value="F:serine-type endopeptidase activity"/>
    <property type="evidence" value="ECO:0007669"/>
    <property type="project" value="InterPro"/>
</dbReference>
<feature type="domain" description="Peptidase S1" evidence="6">
    <location>
        <begin position="21"/>
        <end position="187"/>
    </location>
</feature>
<sequence>KCEWKVQEPNVWSYFALFTRVVGGNQVKQGSHPRQVLLKRRQKHFCGGTIVSAQNLLQYLPVTTGEHDLGLSENSEQTLPVKSVIQHSKFDLRTPMSTALLKLDGSSVLPACLPQLDERFEGGYICTVCGWGCLKENGLLPQVLYEVNLPILNSRDRSRARSSLKKPIRGDTVKWAGFPGGGRDACQ</sequence>
<evidence type="ECO:0000256" key="5">
    <source>
        <dbReference type="ARBA" id="ARBA00022825"/>
    </source>
</evidence>
<dbReference type="InterPro" id="IPR050127">
    <property type="entry name" value="Serine_Proteases_S1"/>
</dbReference>
<evidence type="ECO:0000256" key="3">
    <source>
        <dbReference type="ARBA" id="ARBA00022670"/>
    </source>
</evidence>
<evidence type="ECO:0000313" key="7">
    <source>
        <dbReference type="EMBL" id="NWI36219.1"/>
    </source>
</evidence>
<dbReference type="Proteomes" id="UP000631391">
    <property type="component" value="Unassembled WGS sequence"/>
</dbReference>
<evidence type="ECO:0000256" key="2">
    <source>
        <dbReference type="ARBA" id="ARBA00022525"/>
    </source>
</evidence>
<gene>
    <name evidence="7" type="primary">Ovch2</name>
    <name evidence="7" type="ORF">PICGYM_R13501</name>
</gene>
<dbReference type="InterPro" id="IPR001254">
    <property type="entry name" value="Trypsin_dom"/>
</dbReference>
<accession>A0A851ASU5</accession>
<reference evidence="7" key="1">
    <citation type="submission" date="2019-10" db="EMBL/GenBank/DDBJ databases">
        <title>Bird 10,000 Genomes (B10K) Project - Family phase.</title>
        <authorList>
            <person name="Zhang G."/>
        </authorList>
    </citation>
    <scope>NUCLEOTIDE SEQUENCE</scope>
    <source>
        <strain evidence="7">B10K-DU-012-30</strain>
        <tissue evidence="7">Muscle</tissue>
    </source>
</reference>
<proteinExistence type="predicted"/>
<organism evidence="7 8">
    <name type="scientific">Picathartes gymnocephalus</name>
    <name type="common">White-necked rockfowl</name>
    <dbReference type="NCBI Taxonomy" id="175131"/>
    <lineage>
        <taxon>Eukaryota</taxon>
        <taxon>Metazoa</taxon>
        <taxon>Chordata</taxon>
        <taxon>Craniata</taxon>
        <taxon>Vertebrata</taxon>
        <taxon>Euteleostomi</taxon>
        <taxon>Archelosauria</taxon>
        <taxon>Archosauria</taxon>
        <taxon>Dinosauria</taxon>
        <taxon>Saurischia</taxon>
        <taxon>Theropoda</taxon>
        <taxon>Coelurosauria</taxon>
        <taxon>Aves</taxon>
        <taxon>Neognathae</taxon>
        <taxon>Neoaves</taxon>
        <taxon>Telluraves</taxon>
        <taxon>Australaves</taxon>
        <taxon>Passeriformes</taxon>
        <taxon>Picathartidae</taxon>
        <taxon>Picathartes</taxon>
    </lineage>
</organism>
<dbReference type="SUPFAM" id="SSF50494">
    <property type="entry name" value="Trypsin-like serine proteases"/>
    <property type="match status" value="1"/>
</dbReference>
<dbReference type="OrthoDB" id="6380398at2759"/>
<comment type="subcellular location">
    <subcellularLocation>
        <location evidence="1">Secreted</location>
    </subcellularLocation>
</comment>
<dbReference type="EMBL" id="WEKY01004454">
    <property type="protein sequence ID" value="NWI36219.1"/>
    <property type="molecule type" value="Genomic_DNA"/>
</dbReference>
<dbReference type="InterPro" id="IPR043504">
    <property type="entry name" value="Peptidase_S1_PA_chymotrypsin"/>
</dbReference>
<comment type="caution">
    <text evidence="7">The sequence shown here is derived from an EMBL/GenBank/DDBJ whole genome shotgun (WGS) entry which is preliminary data.</text>
</comment>
<dbReference type="GO" id="GO:0005615">
    <property type="term" value="C:extracellular space"/>
    <property type="evidence" value="ECO:0007669"/>
    <property type="project" value="TreeGrafter"/>
</dbReference>